<evidence type="ECO:0000256" key="1">
    <source>
        <dbReference type="SAM" id="MobiDB-lite"/>
    </source>
</evidence>
<proteinExistence type="predicted"/>
<sequence>MTDYYSYFNSNSSCDEFFADYPLSNTNLRPTVEIQMETSKVQTSADGLLLSSLESTRNLRQPGRATPEVQDGTNGLPLSSLESTGNLRQLGRATPQVQDGAKGLLFSVDGNQANLGMKRDLELVPCNLSVAEGRVTKKQCRRTFFIDESSTLQQPEPKRKELISGKTIKEGAKVLVDRIDRRLNKVSLLI</sequence>
<dbReference type="Proteomes" id="UP001358586">
    <property type="component" value="Chromosome 11"/>
</dbReference>
<dbReference type="EMBL" id="JARKNE010000011">
    <property type="protein sequence ID" value="KAK5787350.1"/>
    <property type="molecule type" value="Genomic_DNA"/>
</dbReference>
<evidence type="ECO:0000313" key="3">
    <source>
        <dbReference type="Proteomes" id="UP001358586"/>
    </source>
</evidence>
<reference evidence="2 3" key="1">
    <citation type="submission" date="2023-03" db="EMBL/GenBank/DDBJ databases">
        <title>WGS of Gossypium arboreum.</title>
        <authorList>
            <person name="Yu D."/>
        </authorList>
    </citation>
    <scope>NUCLEOTIDE SEQUENCE [LARGE SCALE GENOMIC DNA]</scope>
    <source>
        <tissue evidence="2">Leaf</tissue>
    </source>
</reference>
<organism evidence="2 3">
    <name type="scientific">Gossypium arboreum</name>
    <name type="common">Tree cotton</name>
    <name type="synonym">Gossypium nanking</name>
    <dbReference type="NCBI Taxonomy" id="29729"/>
    <lineage>
        <taxon>Eukaryota</taxon>
        <taxon>Viridiplantae</taxon>
        <taxon>Streptophyta</taxon>
        <taxon>Embryophyta</taxon>
        <taxon>Tracheophyta</taxon>
        <taxon>Spermatophyta</taxon>
        <taxon>Magnoliopsida</taxon>
        <taxon>eudicotyledons</taxon>
        <taxon>Gunneridae</taxon>
        <taxon>Pentapetalae</taxon>
        <taxon>rosids</taxon>
        <taxon>malvids</taxon>
        <taxon>Malvales</taxon>
        <taxon>Malvaceae</taxon>
        <taxon>Malvoideae</taxon>
        <taxon>Gossypium</taxon>
    </lineage>
</organism>
<keyword evidence="3" id="KW-1185">Reference proteome</keyword>
<feature type="region of interest" description="Disordered" evidence="1">
    <location>
        <begin position="56"/>
        <end position="82"/>
    </location>
</feature>
<comment type="caution">
    <text evidence="2">The sequence shown here is derived from an EMBL/GenBank/DDBJ whole genome shotgun (WGS) entry which is preliminary data.</text>
</comment>
<gene>
    <name evidence="2" type="ORF">PVK06_042004</name>
</gene>
<name>A0ABR0NBZ6_GOSAR</name>
<protein>
    <submittedName>
        <fullName evidence="2">Uncharacterized protein</fullName>
    </submittedName>
</protein>
<feature type="compositionally biased region" description="Polar residues" evidence="1">
    <location>
        <begin position="71"/>
        <end position="82"/>
    </location>
</feature>
<evidence type="ECO:0000313" key="2">
    <source>
        <dbReference type="EMBL" id="KAK5787350.1"/>
    </source>
</evidence>
<accession>A0ABR0NBZ6</accession>